<dbReference type="AlphaFoldDB" id="A0A7R6SYI4"/>
<accession>A0A7R6SYI4</accession>
<dbReference type="EC" id="2.1.1.77" evidence="3 9"/>
<evidence type="ECO:0000256" key="8">
    <source>
        <dbReference type="ARBA" id="ARBA00022691"/>
    </source>
</evidence>
<dbReference type="InterPro" id="IPR029063">
    <property type="entry name" value="SAM-dependent_MTases_sf"/>
</dbReference>
<evidence type="ECO:0000256" key="2">
    <source>
        <dbReference type="ARBA" id="ARBA00005369"/>
    </source>
</evidence>
<dbReference type="SUPFAM" id="SSF53335">
    <property type="entry name" value="S-adenosyl-L-methionine-dependent methyltransferases"/>
    <property type="match status" value="1"/>
</dbReference>
<reference evidence="10 11" key="1">
    <citation type="journal article" date="2012" name="Extremophiles">
        <title>Thermotomaculum hydrothermale gen. nov., sp. nov., a novel heterotrophic thermophile within the phylum Acidobacteria from a deep-sea hydrothermal vent chimney in the Southern Okinawa Trough.</title>
        <authorList>
            <person name="Izumi H."/>
            <person name="Nunoura T."/>
            <person name="Miyazaki M."/>
            <person name="Mino S."/>
            <person name="Toki T."/>
            <person name="Takai K."/>
            <person name="Sako Y."/>
            <person name="Sawabe T."/>
            <person name="Nakagawa S."/>
        </authorList>
    </citation>
    <scope>NUCLEOTIDE SEQUENCE [LARGE SCALE GENOMIC DNA]</scope>
    <source>
        <strain evidence="10 11">AC55</strain>
    </source>
</reference>
<dbReference type="EMBL" id="AP017470">
    <property type="protein sequence ID" value="BBB32596.1"/>
    <property type="molecule type" value="Genomic_DNA"/>
</dbReference>
<sequence length="203" mass="23092">MAHSLKEMVENQIISRGIKDPKVIEALFKIDRADFVLPEDIQFAYNDSPLSLVDGQTISQPYIVALMTEALETDKDKRVLEIGTGSGYQTALLAYLSKEVVSVERLKSLYELAKKNLSKYPFKNVELILGNGKNIEFNEKFDRIMVTAAASGFPEKLFENLKEDGIMVIPIEQGFYQILYKIKKVKGKPEFRQLCHVRFVPLV</sequence>
<evidence type="ECO:0000256" key="4">
    <source>
        <dbReference type="ARBA" id="ARBA00013346"/>
    </source>
</evidence>
<keyword evidence="8" id="KW-0949">S-adenosyl-L-methionine</keyword>
<evidence type="ECO:0000256" key="6">
    <source>
        <dbReference type="ARBA" id="ARBA00022603"/>
    </source>
</evidence>
<organism evidence="10 11">
    <name type="scientific">Thermotomaculum hydrothermale</name>
    <dbReference type="NCBI Taxonomy" id="981385"/>
    <lineage>
        <taxon>Bacteria</taxon>
        <taxon>Pseudomonadati</taxon>
        <taxon>Acidobacteriota</taxon>
        <taxon>Holophagae</taxon>
        <taxon>Thermotomaculales</taxon>
        <taxon>Thermotomaculaceae</taxon>
        <taxon>Thermotomaculum</taxon>
    </lineage>
</organism>
<dbReference type="Pfam" id="PF01135">
    <property type="entry name" value="PCMT"/>
    <property type="match status" value="1"/>
</dbReference>
<evidence type="ECO:0000313" key="11">
    <source>
        <dbReference type="Proteomes" id="UP000595564"/>
    </source>
</evidence>
<keyword evidence="6 10" id="KW-0489">Methyltransferase</keyword>
<evidence type="ECO:0000256" key="7">
    <source>
        <dbReference type="ARBA" id="ARBA00022679"/>
    </source>
</evidence>
<evidence type="ECO:0000256" key="5">
    <source>
        <dbReference type="ARBA" id="ARBA00022490"/>
    </source>
</evidence>
<dbReference type="KEGG" id="thyd:TTHT_1058"/>
<name>A0A7R6SYI4_9BACT</name>
<keyword evidence="5" id="KW-0963">Cytoplasm</keyword>
<dbReference type="CDD" id="cd02440">
    <property type="entry name" value="AdoMet_MTases"/>
    <property type="match status" value="1"/>
</dbReference>
<dbReference type="Proteomes" id="UP000595564">
    <property type="component" value="Chromosome"/>
</dbReference>
<proteinExistence type="inferred from homology"/>
<dbReference type="GO" id="GO:0004719">
    <property type="term" value="F:protein-L-isoaspartate (D-aspartate) O-methyltransferase activity"/>
    <property type="evidence" value="ECO:0007669"/>
    <property type="project" value="UniProtKB-UniRule"/>
</dbReference>
<dbReference type="GO" id="GO:0005737">
    <property type="term" value="C:cytoplasm"/>
    <property type="evidence" value="ECO:0007669"/>
    <property type="project" value="UniProtKB-SubCell"/>
</dbReference>
<protein>
    <recommendedName>
        <fullName evidence="4 9">Protein-L-isoaspartate O-methyltransferase</fullName>
        <ecNumber evidence="3 9">2.1.1.77</ecNumber>
    </recommendedName>
</protein>
<comment type="similarity">
    <text evidence="2">Belongs to the methyltransferase superfamily. L-isoaspartyl/D-aspartyl protein methyltransferase family.</text>
</comment>
<dbReference type="NCBIfam" id="TIGR00080">
    <property type="entry name" value="pimt"/>
    <property type="match status" value="1"/>
</dbReference>
<dbReference type="PANTHER" id="PTHR11579:SF0">
    <property type="entry name" value="PROTEIN-L-ISOASPARTATE(D-ASPARTATE) O-METHYLTRANSFERASE"/>
    <property type="match status" value="1"/>
</dbReference>
<gene>
    <name evidence="10" type="primary">pcm</name>
    <name evidence="10" type="ORF">TTHT_1058</name>
</gene>
<dbReference type="GO" id="GO:0030091">
    <property type="term" value="P:protein repair"/>
    <property type="evidence" value="ECO:0007669"/>
    <property type="project" value="UniProtKB-UniRule"/>
</dbReference>
<evidence type="ECO:0000256" key="9">
    <source>
        <dbReference type="NCBIfam" id="TIGR00080"/>
    </source>
</evidence>
<dbReference type="Gene3D" id="3.40.50.150">
    <property type="entry name" value="Vaccinia Virus protein VP39"/>
    <property type="match status" value="1"/>
</dbReference>
<keyword evidence="7 10" id="KW-0808">Transferase</keyword>
<evidence type="ECO:0000256" key="3">
    <source>
        <dbReference type="ARBA" id="ARBA00011890"/>
    </source>
</evidence>
<dbReference type="PANTHER" id="PTHR11579">
    <property type="entry name" value="PROTEIN-L-ISOASPARTATE O-METHYLTRANSFERASE"/>
    <property type="match status" value="1"/>
</dbReference>
<keyword evidence="11" id="KW-1185">Reference proteome</keyword>
<evidence type="ECO:0000256" key="1">
    <source>
        <dbReference type="ARBA" id="ARBA00004496"/>
    </source>
</evidence>
<dbReference type="InterPro" id="IPR000682">
    <property type="entry name" value="PCMT"/>
</dbReference>
<dbReference type="GO" id="GO:0032259">
    <property type="term" value="P:methylation"/>
    <property type="evidence" value="ECO:0007669"/>
    <property type="project" value="UniProtKB-KW"/>
</dbReference>
<evidence type="ECO:0000313" key="10">
    <source>
        <dbReference type="EMBL" id="BBB32596.1"/>
    </source>
</evidence>
<dbReference type="RefSeq" id="WP_201328949.1">
    <property type="nucleotide sequence ID" value="NZ_AP017470.1"/>
</dbReference>
<dbReference type="FunFam" id="3.40.50.150:FF:000010">
    <property type="entry name" value="Protein-L-isoaspartate O-methyltransferase"/>
    <property type="match status" value="1"/>
</dbReference>
<dbReference type="NCBIfam" id="NF001453">
    <property type="entry name" value="PRK00312.1"/>
    <property type="match status" value="1"/>
</dbReference>
<comment type="subcellular location">
    <subcellularLocation>
        <location evidence="1">Cytoplasm</location>
    </subcellularLocation>
</comment>